<dbReference type="InterPro" id="IPR000711">
    <property type="entry name" value="ATPase_OSCP/dsu"/>
</dbReference>
<dbReference type="GO" id="GO:0016020">
    <property type="term" value="C:membrane"/>
    <property type="evidence" value="ECO:0007669"/>
    <property type="project" value="UniProtKB-SubCell"/>
</dbReference>
<evidence type="ECO:0000313" key="7">
    <source>
        <dbReference type="EMBL" id="VAW06503.1"/>
    </source>
</evidence>
<dbReference type="NCBIfam" id="TIGR01145">
    <property type="entry name" value="ATP_synt_delta"/>
    <property type="match status" value="1"/>
</dbReference>
<dbReference type="InterPro" id="IPR026015">
    <property type="entry name" value="ATP_synth_OSCP/delta_N_sf"/>
</dbReference>
<evidence type="ECO:0000256" key="6">
    <source>
        <dbReference type="ARBA" id="ARBA00023310"/>
    </source>
</evidence>
<dbReference type="PANTHER" id="PTHR11910">
    <property type="entry name" value="ATP SYNTHASE DELTA CHAIN"/>
    <property type="match status" value="1"/>
</dbReference>
<evidence type="ECO:0000256" key="5">
    <source>
        <dbReference type="ARBA" id="ARBA00023136"/>
    </source>
</evidence>
<evidence type="ECO:0000256" key="1">
    <source>
        <dbReference type="ARBA" id="ARBA00004370"/>
    </source>
</evidence>
<gene>
    <name evidence="7" type="ORF">MNBD_ACTINO02-1778</name>
</gene>
<protein>
    <recommendedName>
        <fullName evidence="8">ATP synthase delta chain</fullName>
    </recommendedName>
</protein>
<reference evidence="7" key="1">
    <citation type="submission" date="2018-06" db="EMBL/GenBank/DDBJ databases">
        <authorList>
            <person name="Zhirakovskaya E."/>
        </authorList>
    </citation>
    <scope>NUCLEOTIDE SEQUENCE</scope>
</reference>
<dbReference type="PRINTS" id="PR00125">
    <property type="entry name" value="ATPASEDELTA"/>
</dbReference>
<proteinExistence type="inferred from homology"/>
<evidence type="ECO:0000256" key="4">
    <source>
        <dbReference type="ARBA" id="ARBA00023065"/>
    </source>
</evidence>
<dbReference type="HAMAP" id="MF_01416">
    <property type="entry name" value="ATP_synth_delta_bact"/>
    <property type="match status" value="1"/>
</dbReference>
<keyword evidence="6" id="KW-0066">ATP synthesis</keyword>
<keyword evidence="5" id="KW-0472">Membrane</keyword>
<name>A0A3B0SQT1_9ZZZZ</name>
<dbReference type="EMBL" id="UOEK01000355">
    <property type="protein sequence ID" value="VAW06503.1"/>
    <property type="molecule type" value="Genomic_DNA"/>
</dbReference>
<keyword evidence="3" id="KW-0375">Hydrogen ion transport</keyword>
<keyword evidence="2" id="KW-0813">Transport</keyword>
<dbReference type="SUPFAM" id="SSF47928">
    <property type="entry name" value="N-terminal domain of the delta subunit of the F1F0-ATP synthase"/>
    <property type="match status" value="1"/>
</dbReference>
<comment type="subcellular location">
    <subcellularLocation>
        <location evidence="1">Membrane</location>
    </subcellularLocation>
</comment>
<accession>A0A3B0SQT1</accession>
<organism evidence="7">
    <name type="scientific">hydrothermal vent metagenome</name>
    <dbReference type="NCBI Taxonomy" id="652676"/>
    <lineage>
        <taxon>unclassified sequences</taxon>
        <taxon>metagenomes</taxon>
        <taxon>ecological metagenomes</taxon>
    </lineage>
</organism>
<dbReference type="Pfam" id="PF00213">
    <property type="entry name" value="OSCP"/>
    <property type="match status" value="1"/>
</dbReference>
<sequence length="180" mass="19293">MNEATHPQRIDGYAAAVLDVAKAEGDASRITDELFRVARGIDASEELRETLADPAIPVDRKIGIVNDLLDGRASKATVALVNMVVAAGRTRDLVEVANRVASLAAEQESATLAEIRTAFELDDETVARLTASLEKRTGKRIQPKVVVDPSVMGGVVVKVGETIFDGSARSRLDNLREAWG</sequence>
<keyword evidence="4" id="KW-0406">Ion transport</keyword>
<evidence type="ECO:0000256" key="3">
    <source>
        <dbReference type="ARBA" id="ARBA00022781"/>
    </source>
</evidence>
<dbReference type="GO" id="GO:0046933">
    <property type="term" value="F:proton-transporting ATP synthase activity, rotational mechanism"/>
    <property type="evidence" value="ECO:0007669"/>
    <property type="project" value="InterPro"/>
</dbReference>
<dbReference type="AlphaFoldDB" id="A0A3B0SQT1"/>
<evidence type="ECO:0008006" key="8">
    <source>
        <dbReference type="Google" id="ProtNLM"/>
    </source>
</evidence>
<evidence type="ECO:0000256" key="2">
    <source>
        <dbReference type="ARBA" id="ARBA00022448"/>
    </source>
</evidence>
<dbReference type="Gene3D" id="1.10.520.20">
    <property type="entry name" value="N-terminal domain of the delta subunit of the F1F0-ATP synthase"/>
    <property type="match status" value="1"/>
</dbReference>